<dbReference type="InterPro" id="IPR003717">
    <property type="entry name" value="RecO"/>
</dbReference>
<evidence type="ECO:0000313" key="9">
    <source>
        <dbReference type="EMBL" id="TDR93724.1"/>
    </source>
</evidence>
<organism evidence="9 10">
    <name type="scientific">Enterovirga rhinocerotis</name>
    <dbReference type="NCBI Taxonomy" id="1339210"/>
    <lineage>
        <taxon>Bacteria</taxon>
        <taxon>Pseudomonadati</taxon>
        <taxon>Pseudomonadota</taxon>
        <taxon>Alphaproteobacteria</taxon>
        <taxon>Hyphomicrobiales</taxon>
        <taxon>Methylobacteriaceae</taxon>
        <taxon>Enterovirga</taxon>
    </lineage>
</organism>
<evidence type="ECO:0000256" key="5">
    <source>
        <dbReference type="ARBA" id="ARBA00023204"/>
    </source>
</evidence>
<dbReference type="NCBIfam" id="TIGR00613">
    <property type="entry name" value="reco"/>
    <property type="match status" value="1"/>
</dbReference>
<accession>A0A4R7C591</accession>
<keyword evidence="4 7" id="KW-0233">DNA recombination</keyword>
<keyword evidence="5 7" id="KW-0234">DNA repair</keyword>
<gene>
    <name evidence="7" type="primary">recO</name>
    <name evidence="9" type="ORF">EV668_0989</name>
</gene>
<evidence type="ECO:0000256" key="4">
    <source>
        <dbReference type="ARBA" id="ARBA00023172"/>
    </source>
</evidence>
<dbReference type="Gene3D" id="1.20.1440.120">
    <property type="entry name" value="Recombination protein O, C-terminal domain"/>
    <property type="match status" value="1"/>
</dbReference>
<dbReference type="AlphaFoldDB" id="A0A4R7C591"/>
<evidence type="ECO:0000256" key="2">
    <source>
        <dbReference type="ARBA" id="ARBA00021310"/>
    </source>
</evidence>
<dbReference type="Proteomes" id="UP000295122">
    <property type="component" value="Unassembled WGS sequence"/>
</dbReference>
<comment type="caution">
    <text evidence="9">The sequence shown here is derived from an EMBL/GenBank/DDBJ whole genome shotgun (WGS) entry which is preliminary data.</text>
</comment>
<evidence type="ECO:0000256" key="1">
    <source>
        <dbReference type="ARBA" id="ARBA00007452"/>
    </source>
</evidence>
<protein>
    <recommendedName>
        <fullName evidence="2 7">DNA repair protein RecO</fullName>
    </recommendedName>
    <alternativeName>
        <fullName evidence="6 7">Recombination protein O</fullName>
    </alternativeName>
</protein>
<evidence type="ECO:0000259" key="8">
    <source>
        <dbReference type="Pfam" id="PF11967"/>
    </source>
</evidence>
<dbReference type="InterPro" id="IPR022572">
    <property type="entry name" value="DNA_rep/recomb_RecO_N"/>
</dbReference>
<evidence type="ECO:0000256" key="6">
    <source>
        <dbReference type="ARBA" id="ARBA00033409"/>
    </source>
</evidence>
<evidence type="ECO:0000256" key="3">
    <source>
        <dbReference type="ARBA" id="ARBA00022763"/>
    </source>
</evidence>
<evidence type="ECO:0000256" key="7">
    <source>
        <dbReference type="HAMAP-Rule" id="MF_00201"/>
    </source>
</evidence>
<feature type="domain" description="DNA replication/recombination mediator RecO N-terminal" evidence="8">
    <location>
        <begin position="25"/>
        <end position="95"/>
    </location>
</feature>
<comment type="similarity">
    <text evidence="1 7">Belongs to the RecO family.</text>
</comment>
<sequence length="267" mass="29196">MVNEPSRDRLTGRRLGIRCPLLRRMNWSDRAFVLGCRPFGESGVILEAMTREHGRHLGLVHGGRSRRSRPVLQAGNSIAVAWRARLDDQLGTFTVEEEVSRAGRLIARPAALLGLATLASHLRLLAERDPHPHLFDAAESLLDRLDDAEVGPGLFALFELALLAEFGFGLDLASCAATGTTEDLIYVSPRTGRAVSRMPGEPYHDRLLPLPRFLREATDVAPDAGEIAAGFRLTGFFLTEHLYAPRDLSLPDERARYLGLSGSGGAV</sequence>
<proteinExistence type="inferred from homology"/>
<dbReference type="GO" id="GO:0006310">
    <property type="term" value="P:DNA recombination"/>
    <property type="evidence" value="ECO:0007669"/>
    <property type="project" value="UniProtKB-UniRule"/>
</dbReference>
<dbReference type="InterPro" id="IPR037278">
    <property type="entry name" value="ARFGAP/RecO"/>
</dbReference>
<dbReference type="GO" id="GO:0043590">
    <property type="term" value="C:bacterial nucleoid"/>
    <property type="evidence" value="ECO:0007669"/>
    <property type="project" value="TreeGrafter"/>
</dbReference>
<dbReference type="PANTHER" id="PTHR33991">
    <property type="entry name" value="DNA REPAIR PROTEIN RECO"/>
    <property type="match status" value="1"/>
</dbReference>
<dbReference type="Pfam" id="PF11967">
    <property type="entry name" value="RecO_N"/>
    <property type="match status" value="1"/>
</dbReference>
<name>A0A4R7C591_9HYPH</name>
<reference evidence="9 10" key="1">
    <citation type="submission" date="2019-03" db="EMBL/GenBank/DDBJ databases">
        <title>Genomic Encyclopedia of Type Strains, Phase IV (KMG-IV): sequencing the most valuable type-strain genomes for metagenomic binning, comparative biology and taxonomic classification.</title>
        <authorList>
            <person name="Goeker M."/>
        </authorList>
    </citation>
    <scope>NUCLEOTIDE SEQUENCE [LARGE SCALE GENOMIC DNA]</scope>
    <source>
        <strain evidence="9 10">DSM 25903</strain>
    </source>
</reference>
<keyword evidence="3 7" id="KW-0227">DNA damage</keyword>
<keyword evidence="10" id="KW-1185">Reference proteome</keyword>
<dbReference type="SUPFAM" id="SSF57863">
    <property type="entry name" value="ArfGap/RecO-like zinc finger"/>
    <property type="match status" value="1"/>
</dbReference>
<dbReference type="PANTHER" id="PTHR33991:SF1">
    <property type="entry name" value="DNA REPAIR PROTEIN RECO"/>
    <property type="match status" value="1"/>
</dbReference>
<dbReference type="HAMAP" id="MF_00201">
    <property type="entry name" value="RecO"/>
    <property type="match status" value="1"/>
</dbReference>
<dbReference type="InterPro" id="IPR012340">
    <property type="entry name" value="NA-bd_OB-fold"/>
</dbReference>
<dbReference type="Pfam" id="PF02565">
    <property type="entry name" value="RecO_C"/>
    <property type="match status" value="1"/>
</dbReference>
<dbReference type="GO" id="GO:0006302">
    <property type="term" value="P:double-strand break repair"/>
    <property type="evidence" value="ECO:0007669"/>
    <property type="project" value="TreeGrafter"/>
</dbReference>
<comment type="function">
    <text evidence="7">Involved in DNA repair and RecF pathway recombination.</text>
</comment>
<dbReference type="Gene3D" id="2.40.50.140">
    <property type="entry name" value="Nucleic acid-binding proteins"/>
    <property type="match status" value="1"/>
</dbReference>
<dbReference type="EMBL" id="SNZR01000011">
    <property type="protein sequence ID" value="TDR93724.1"/>
    <property type="molecule type" value="Genomic_DNA"/>
</dbReference>
<dbReference type="SUPFAM" id="SSF50249">
    <property type="entry name" value="Nucleic acid-binding proteins"/>
    <property type="match status" value="1"/>
</dbReference>
<dbReference type="InterPro" id="IPR042242">
    <property type="entry name" value="RecO_C"/>
</dbReference>
<evidence type="ECO:0000313" key="10">
    <source>
        <dbReference type="Proteomes" id="UP000295122"/>
    </source>
</evidence>